<gene>
    <name evidence="1" type="ORF">BSCA_1327</name>
</gene>
<protein>
    <submittedName>
        <fullName evidence="1">Uncharacterized protein</fullName>
    </submittedName>
</protein>
<dbReference type="GeneID" id="85165515"/>
<name>A0A087DIL4_9BIFI</name>
<sequence>MGVRRHGAGQGAWSLSPVVVGDAAHAEALLGVLRDSRRRVPVLLISSRDGDVRRFLDADMLAGFLDGLVSVCIVDDTMGRPLKDRVPKNVRLHGDACRVISPGAISPEADYPVFIRNTRVSRSLLTVMIVSEVLGYYTAEIRRIIEHEGMERP</sequence>
<evidence type="ECO:0000313" key="1">
    <source>
        <dbReference type="EMBL" id="KFI95364.1"/>
    </source>
</evidence>
<dbReference type="AlphaFoldDB" id="A0A087DIL4"/>
<evidence type="ECO:0000313" key="2">
    <source>
        <dbReference type="Proteomes" id="UP000029033"/>
    </source>
</evidence>
<keyword evidence="2" id="KW-1185">Reference proteome</keyword>
<dbReference type="STRING" id="158787.BSCA_1327"/>
<accession>A0A087DIL4</accession>
<reference evidence="1 2" key="1">
    <citation type="submission" date="2014-03" db="EMBL/GenBank/DDBJ databases">
        <title>Genomics of Bifidobacteria.</title>
        <authorList>
            <person name="Ventura M."/>
            <person name="Milani C."/>
            <person name="Lugli G.A."/>
        </authorList>
    </citation>
    <scope>NUCLEOTIDE SEQUENCE [LARGE SCALE GENOMIC DNA]</scope>
    <source>
        <strain evidence="1 2">LMG 21589</strain>
    </source>
</reference>
<dbReference type="EMBL" id="JGZO01000003">
    <property type="protein sequence ID" value="KFI95364.1"/>
    <property type="molecule type" value="Genomic_DNA"/>
</dbReference>
<dbReference type="Proteomes" id="UP000029033">
    <property type="component" value="Unassembled WGS sequence"/>
</dbReference>
<comment type="caution">
    <text evidence="1">The sequence shown here is derived from an EMBL/GenBank/DDBJ whole genome shotgun (WGS) entry which is preliminary data.</text>
</comment>
<organism evidence="1 2">
    <name type="scientific">Bifidobacterium scardovii</name>
    <dbReference type="NCBI Taxonomy" id="158787"/>
    <lineage>
        <taxon>Bacteria</taxon>
        <taxon>Bacillati</taxon>
        <taxon>Actinomycetota</taxon>
        <taxon>Actinomycetes</taxon>
        <taxon>Bifidobacteriales</taxon>
        <taxon>Bifidobacteriaceae</taxon>
        <taxon>Bifidobacterium</taxon>
    </lineage>
</organism>
<dbReference type="RefSeq" id="WP_033519835.1">
    <property type="nucleotide sequence ID" value="NZ_CAJPMS010000002.1"/>
</dbReference>
<proteinExistence type="predicted"/>